<proteinExistence type="predicted"/>
<dbReference type="InterPro" id="IPR043504">
    <property type="entry name" value="Peptidase_S1_PA_chymotrypsin"/>
</dbReference>
<dbReference type="Gene3D" id="2.60.40.740">
    <property type="match status" value="2"/>
</dbReference>
<name>A0ABY4I8B1_CHIFI</name>
<gene>
    <name evidence="3" type="ORF">MYF79_11055</name>
</gene>
<evidence type="ECO:0000259" key="2">
    <source>
        <dbReference type="Pfam" id="PF18962"/>
    </source>
</evidence>
<organism evidence="3 4">
    <name type="scientific">Chitinophaga filiformis</name>
    <name type="common">Myxococcus filiformis</name>
    <name type="synonym">Flexibacter filiformis</name>
    <dbReference type="NCBI Taxonomy" id="104663"/>
    <lineage>
        <taxon>Bacteria</taxon>
        <taxon>Pseudomonadati</taxon>
        <taxon>Bacteroidota</taxon>
        <taxon>Chitinophagia</taxon>
        <taxon>Chitinophagales</taxon>
        <taxon>Chitinophagaceae</taxon>
        <taxon>Chitinophaga</taxon>
    </lineage>
</organism>
<dbReference type="InterPro" id="IPR026444">
    <property type="entry name" value="Secre_tail"/>
</dbReference>
<evidence type="ECO:0000313" key="3">
    <source>
        <dbReference type="EMBL" id="UPK71820.1"/>
    </source>
</evidence>
<sequence>MKRFLLFWLFLLVTSRCLAQEAVKYDFFWSIYMYGQDGTAGCESYTSVVAEMENGEKLVTRTKLDGVATGGFGNKTYFGTFVFSSDNKVKRFRIYTIKKNGNCSVAAQGTTYTPDIDYSERCHTLSYKGLFPGFGSNSELQIIMRPLSSKFEIKFDVNHKLSRYAYDFESYATLNYTDGTNETFSLKDRSYTPAYENEQIWRSVSEWEAKRIKDIDINYRWRNESNQGYQTGTKKIAVNNNGNFFDMTVGTPYNGMSASDATINISLSQYFSHITSGPEPNNTTLPVDQQVYIKTLNPDIRADVMRWYYSLDNWVTVRAFPENLLWKNPSYFSANELLSGAGLANLGKTVMIKGYDVCGNETYTAPYNLVISLSSPTIVDAKGVDVSCYGKADGGIKLKFSRQLYPGETLGLQAVDPNAGPGGTVKNFDVVIAADGTYTTPADRPLSGGTYKLTLIGGYQGNSIYSGSNAHTATVTIFDPQPLVFSTPVPGAVKCYDGSDGSITLSGSGGTQPYKLLYKAAGDAAFNTTDFTANPYTFSNLRKGDYVVSITDKNSCPAKNGAGDTEAAVSITQPDAPLQKDNVTAVDPLANGSTDGSITVRLKGGSPFADGSYNVTWTRSDGQTFTPVNTVGNNIYTTKLSNLGAGLYTLTVKDKNYDAAAPAGNGGCLYTEQVQLTDPPVLEAGISVADSISCYGMSDGSLLAVPAGGVRMAAAPYYTFQWYKQDVNGNWQDLNITSIKATGLNTGRYRVLVTDANNIQKYSDPKDFIEPGDLKIQFSETPVSCFGGSNGTSTATVTGGTPPFSYAWTGGATTVTATNLATGTYTLNVQDYHACKVSDLSFIAQPAEALQIVTAPVTFPRGYGYTDGNIKVLLKGGTAKADGSYNITWKKADGTVLSNYTSSVQPGGYETLLSNIGAGDYVLTVTDANYTGTGLASDEQACYLEQPFHVTQPDPIVTTVTEQHYVSCKGDADGALIVATTGGMKYPAGQPPYLYQWYRIDAGTPVLLPQTTAIASGLPTGTYKVIVTDMNTVSRESDSFVLVEPKLLEVKLAARAVSCNSGTDGFVKSTVTGGTLPYSWSWTNSANTQDIINVAAGNYGLLLTDGHACIVQKDTTVIEPAMPLAVADVTPVDPKAFGYTDGSIQVTLTGGTSAANGLYNIEWTDATGKQLTTFTQTKTANGVVTLLQNVGDGNYTLKVKDAQYAISADGSTTGCYVEATYTLHEPPLLEAVLREYRYISCINIADGQLAAHAQGGIPFTSGLPYKYQWYSIVNGAETLIPQTDSIITGMPAGKYLVKVTDFNNITRSSPVFTLQQPARLDISFTTAAVTCASGMDGSIAANVTGGTTPYHYEWTNGETTANIKDLTEGTYMLYVTDAHGCVALKQADIFIPEGIKTAPVIKAPTCNGFCDGTITVGVSGGIAPYTYAWDNGSKSKDLSGLCAGKYTLTITDANNCKRIQSFTLTDPAPLVINIGADKTLCNGQAWNVSAAIPDAQAKYKWSGDNGFTSDKAAVTLNQTGSYHVLVTDSKGCKGADTIAIKQYQADIAAEFVAPTQAFNNETVSFVNISYPRPEWVEWVLPQDKGVTVVSKTDMLAELQFADTGFYTISLRAHIGDCEQVFTKRISILKGQEFPVPGGAQTPFILDFNVMPNPTDGQFTVQVKLDKQSEIRLRMINIISNQLVSDRKESAATQFNINYQLNVTAGTYLLLLETPMGNAVRKIVINK</sequence>
<feature type="domain" description="Secretion system C-terminal sorting" evidence="2">
    <location>
        <begin position="1650"/>
        <end position="1724"/>
    </location>
</feature>
<dbReference type="Gene3D" id="2.40.10.10">
    <property type="entry name" value="Trypsin-like serine proteases"/>
    <property type="match status" value="1"/>
</dbReference>
<dbReference type="Pfam" id="PF18962">
    <property type="entry name" value="Por_Secre_tail"/>
    <property type="match status" value="1"/>
</dbReference>
<dbReference type="Pfam" id="PF13573">
    <property type="entry name" value="SprB"/>
    <property type="match status" value="6"/>
</dbReference>
<feature type="chain" id="PRO_5047547798" evidence="1">
    <location>
        <begin position="20"/>
        <end position="1726"/>
    </location>
</feature>
<dbReference type="Proteomes" id="UP000830198">
    <property type="component" value="Chromosome"/>
</dbReference>
<dbReference type="SUPFAM" id="SSF49299">
    <property type="entry name" value="PKD domain"/>
    <property type="match status" value="1"/>
</dbReference>
<reference evidence="3 4" key="1">
    <citation type="submission" date="2022-04" db="EMBL/GenBank/DDBJ databases">
        <title>The arsenic-methylating capacity of Chitinophaga filiformis YT5 during chitin decomposition.</title>
        <authorList>
            <person name="Chen G."/>
            <person name="Liang Y."/>
        </authorList>
    </citation>
    <scope>NUCLEOTIDE SEQUENCE [LARGE SCALE GENOMIC DNA]</scope>
    <source>
        <strain evidence="3 4">YT5</strain>
    </source>
</reference>
<feature type="signal peptide" evidence="1">
    <location>
        <begin position="1"/>
        <end position="19"/>
    </location>
</feature>
<keyword evidence="4" id="KW-1185">Reference proteome</keyword>
<evidence type="ECO:0000256" key="1">
    <source>
        <dbReference type="SAM" id="SignalP"/>
    </source>
</evidence>
<dbReference type="InterPro" id="IPR025667">
    <property type="entry name" value="SprB_repeat"/>
</dbReference>
<protein>
    <submittedName>
        <fullName evidence="3">T9SS type A sorting domain-containing protein</fullName>
    </submittedName>
</protein>
<dbReference type="EMBL" id="CP095855">
    <property type="protein sequence ID" value="UPK71820.1"/>
    <property type="molecule type" value="Genomic_DNA"/>
</dbReference>
<dbReference type="RefSeq" id="WP_247813933.1">
    <property type="nucleotide sequence ID" value="NZ_CP095855.1"/>
</dbReference>
<accession>A0ABY4I8B1</accession>
<evidence type="ECO:0000313" key="4">
    <source>
        <dbReference type="Proteomes" id="UP000830198"/>
    </source>
</evidence>
<dbReference type="NCBIfam" id="TIGR04183">
    <property type="entry name" value="Por_Secre_tail"/>
    <property type="match status" value="1"/>
</dbReference>
<keyword evidence="1" id="KW-0732">Signal</keyword>
<dbReference type="InterPro" id="IPR035986">
    <property type="entry name" value="PKD_dom_sf"/>
</dbReference>